<dbReference type="Pfam" id="PF00679">
    <property type="entry name" value="EFG_C"/>
    <property type="match status" value="1"/>
</dbReference>
<dbReference type="Pfam" id="PF00009">
    <property type="entry name" value="GTP_EFTU"/>
    <property type="match status" value="1"/>
</dbReference>
<dbReference type="OrthoDB" id="6290at2157"/>
<evidence type="ECO:0000313" key="12">
    <source>
        <dbReference type="EMBL" id="AFU59633.1"/>
    </source>
</evidence>
<name>K0IK76_NITGG</name>
<feature type="binding site" evidence="10">
    <location>
        <begin position="27"/>
        <end position="34"/>
    </location>
    <ligand>
        <name>GTP</name>
        <dbReference type="ChEBI" id="CHEBI:37565"/>
    </ligand>
</feature>
<dbReference type="SUPFAM" id="SSF50447">
    <property type="entry name" value="Translation proteins"/>
    <property type="match status" value="1"/>
</dbReference>
<evidence type="ECO:0000256" key="1">
    <source>
        <dbReference type="ARBA" id="ARBA00004496"/>
    </source>
</evidence>
<gene>
    <name evidence="10 12" type="primary">fusA</name>
    <name evidence="12" type="ordered locus">Ngar_c27120</name>
</gene>
<comment type="subcellular location">
    <subcellularLocation>
        <location evidence="1 10">Cytoplasm</location>
    </subcellularLocation>
</comment>
<dbReference type="EMBL" id="CP002408">
    <property type="protein sequence ID" value="AFU59633.1"/>
    <property type="molecule type" value="Genomic_DNA"/>
</dbReference>
<dbReference type="PANTHER" id="PTHR42908">
    <property type="entry name" value="TRANSLATION ELONGATION FACTOR-RELATED"/>
    <property type="match status" value="1"/>
</dbReference>
<dbReference type="InterPro" id="IPR027417">
    <property type="entry name" value="P-loop_NTPase"/>
</dbReference>
<dbReference type="GeneID" id="13794731"/>
<feature type="binding site" evidence="10">
    <location>
        <begin position="147"/>
        <end position="150"/>
    </location>
    <ligand>
        <name>GTP</name>
        <dbReference type="ChEBI" id="CHEBI:37565"/>
    </ligand>
</feature>
<dbReference type="InterPro" id="IPR000640">
    <property type="entry name" value="EFG_V-like"/>
</dbReference>
<dbReference type="STRING" id="1237085.Ngar_c27120"/>
<dbReference type="GO" id="GO:0003746">
    <property type="term" value="F:translation elongation factor activity"/>
    <property type="evidence" value="ECO:0007669"/>
    <property type="project" value="UniProtKB-UniRule"/>
</dbReference>
<evidence type="ECO:0000259" key="11">
    <source>
        <dbReference type="PROSITE" id="PS51722"/>
    </source>
</evidence>
<organism evidence="12 13">
    <name type="scientific">Nitrososphaera gargensis (strain Ga9.2)</name>
    <dbReference type="NCBI Taxonomy" id="1237085"/>
    <lineage>
        <taxon>Archaea</taxon>
        <taxon>Nitrososphaerota</taxon>
        <taxon>Nitrososphaeria</taxon>
        <taxon>Nitrososphaerales</taxon>
        <taxon>Nitrososphaeraceae</taxon>
        <taxon>Nitrososphaera</taxon>
    </lineage>
</organism>
<dbReference type="KEGG" id="nga:Ngar_c27120"/>
<evidence type="ECO:0000256" key="3">
    <source>
        <dbReference type="ARBA" id="ARBA00017891"/>
    </source>
</evidence>
<dbReference type="SUPFAM" id="SSF54211">
    <property type="entry name" value="Ribosomal protein S5 domain 2-like"/>
    <property type="match status" value="1"/>
</dbReference>
<dbReference type="FunCoup" id="K0IK76">
    <property type="interactions" value="208"/>
</dbReference>
<accession>K0IK76</accession>
<protein>
    <recommendedName>
        <fullName evidence="3 10">Elongation factor 2</fullName>
        <shortName evidence="10">EF-2</shortName>
    </recommendedName>
</protein>
<dbReference type="Gene3D" id="3.30.230.10">
    <property type="match status" value="1"/>
</dbReference>
<dbReference type="PROSITE" id="PS51722">
    <property type="entry name" value="G_TR_2"/>
    <property type="match status" value="1"/>
</dbReference>
<dbReference type="HAMAP" id="MF_00054_A">
    <property type="entry name" value="EF_G_EF_2_A"/>
    <property type="match status" value="1"/>
</dbReference>
<dbReference type="PATRIC" id="fig|1237085.11.peg.2689"/>
<feature type="binding site" evidence="10">
    <location>
        <begin position="93"/>
        <end position="97"/>
    </location>
    <ligand>
        <name>GTP</name>
        <dbReference type="ChEBI" id="CHEBI:37565"/>
    </ligand>
</feature>
<dbReference type="Pfam" id="PF03764">
    <property type="entry name" value="EFG_IV"/>
    <property type="match status" value="1"/>
</dbReference>
<dbReference type="CDD" id="cd01681">
    <property type="entry name" value="aeEF2_snRNP_like_IV"/>
    <property type="match status" value="1"/>
</dbReference>
<dbReference type="InterPro" id="IPR041095">
    <property type="entry name" value="EFG_II"/>
</dbReference>
<evidence type="ECO:0000256" key="9">
    <source>
        <dbReference type="ARBA" id="ARBA00024731"/>
    </source>
</evidence>
<evidence type="ECO:0000256" key="4">
    <source>
        <dbReference type="ARBA" id="ARBA00022490"/>
    </source>
</evidence>
<dbReference type="InterPro" id="IPR009000">
    <property type="entry name" value="Transl_B-barrel_sf"/>
</dbReference>
<dbReference type="FunFam" id="3.30.70.870:FF:000002">
    <property type="entry name" value="Translation elongation factor 2"/>
    <property type="match status" value="1"/>
</dbReference>
<evidence type="ECO:0000256" key="2">
    <source>
        <dbReference type="ARBA" id="ARBA00005870"/>
    </source>
</evidence>
<dbReference type="Gene3D" id="3.30.70.240">
    <property type="match status" value="1"/>
</dbReference>
<keyword evidence="8 10" id="KW-0342">GTP-binding</keyword>
<dbReference type="InterPro" id="IPR014721">
    <property type="entry name" value="Ribsml_uS5_D2-typ_fold_subgr"/>
</dbReference>
<dbReference type="GO" id="GO:1990904">
    <property type="term" value="C:ribonucleoprotein complex"/>
    <property type="evidence" value="ECO:0007669"/>
    <property type="project" value="TreeGrafter"/>
</dbReference>
<sequence>MPKFKSTQDILRIIGNKDQIRNFGVIAHVDHGKTTMSDSLLAASGIISPSVAGQALALDSMKLEQNRQMTIRGANVTLFYETDGKEYVINMIDTPGHIDFTGRVTRALRAIDGVVVVSDSVEGIMTQTETVTRQALEERVRPVLYINKIDRLVKELKLGPEEMQKWLMNIISHFNQLVDIYAEPEVKEKWKVSIQGNSVAFGSAKDRWGFNFKMAKKTGINFKDVYDAYTSNDPALIKSLSERSPLSDAVLGMVVEHHPPPHVAQRYRIPKIWPGDLNSDIGKALLACDEKGPALMMVTTINVDPQAGRVATGRLYSGTIKDGDEVYLIDAKRPGRVQSVNIYMGNTREIVSVLPAGNIPALLGLDYAIAGETISTVKGAQAFESIKYVSEPVVTIAVEPKHPKDLPKLVEGLRTITVEDPNLIVKINEETGETLMAGMGVLHLEIATSLLQEKGLEIVTTQPLINYRETIRAKAGPIMSKSPNKHNKIFMRVEPLPDDILEMIRTGKIKEDMDKKEMAKLLRDKGWSADEARSVAAIDVSGNMLVDETKGVQFLQESMDSIRSGFDDVIRNGPIAHEQVRGVKFVLHHFVPHEDPAHRGLAQLMPATRRAMLGSMLIADPVLLEPILGIEIKCPQDLIGQVSSVLSGKRGKLLNVEQKGIIAIMQGEVPASETFDLSEKMRGATAGKALWNTYFKAWQPVPNSIFRTLVGDVRKRKGLNPEPPSPDEFIDKE</sequence>
<dbReference type="InterPro" id="IPR005517">
    <property type="entry name" value="Transl_elong_EFG/EF2_IV"/>
</dbReference>
<dbReference type="Pfam" id="PF03144">
    <property type="entry name" value="GTP_EFTU_D2"/>
    <property type="match status" value="1"/>
</dbReference>
<keyword evidence="7 10" id="KW-0648">Protein biosynthesis</keyword>
<evidence type="ECO:0000256" key="7">
    <source>
        <dbReference type="ARBA" id="ARBA00022917"/>
    </source>
</evidence>
<dbReference type="SMART" id="SM00838">
    <property type="entry name" value="EFG_C"/>
    <property type="match status" value="1"/>
</dbReference>
<dbReference type="InParanoid" id="K0IK76"/>
<dbReference type="NCBIfam" id="TIGR00490">
    <property type="entry name" value="aEF-2"/>
    <property type="match status" value="1"/>
</dbReference>
<dbReference type="GO" id="GO:0003924">
    <property type="term" value="F:GTPase activity"/>
    <property type="evidence" value="ECO:0007669"/>
    <property type="project" value="InterPro"/>
</dbReference>
<dbReference type="InterPro" id="IPR005225">
    <property type="entry name" value="Small_GTP-bd"/>
</dbReference>
<dbReference type="Gene3D" id="3.30.70.870">
    <property type="entry name" value="Elongation Factor G (Translational Gtpase), domain 3"/>
    <property type="match status" value="1"/>
</dbReference>
<dbReference type="InterPro" id="IPR000795">
    <property type="entry name" value="T_Tr_GTP-bd_dom"/>
</dbReference>
<dbReference type="GO" id="GO:0005525">
    <property type="term" value="F:GTP binding"/>
    <property type="evidence" value="ECO:0007669"/>
    <property type="project" value="UniProtKB-UniRule"/>
</dbReference>
<comment type="function">
    <text evidence="9 10">Catalyzes the GTP-dependent ribosomal translocation step during translation elongation. During this step, the ribosome changes from the pre-translocational (PRE) to the post-translocational (POST) state as the newly formed A-site-bound peptidyl-tRNA and P-site-bound deacylated tRNA move to the P and E sites, respectively. Catalyzes the coordinated movement of the two tRNA molecules, the mRNA and conformational changes in the ribosome.</text>
</comment>
<reference evidence="12 13" key="1">
    <citation type="journal article" date="2012" name="Environ. Microbiol.">
        <title>The genome of the ammonia-oxidizing Candidatus Nitrososphaera gargensis: insights into metabolic versatility and environmental adaptations.</title>
        <authorList>
            <person name="Spang A."/>
            <person name="Poehlein A."/>
            <person name="Offre P."/>
            <person name="Zumbragel S."/>
            <person name="Haider S."/>
            <person name="Rychlik N."/>
            <person name="Nowka B."/>
            <person name="Schmeisser C."/>
            <person name="Lebedeva E.V."/>
            <person name="Rattei T."/>
            <person name="Bohm C."/>
            <person name="Schmid M."/>
            <person name="Galushko A."/>
            <person name="Hatzenpichler R."/>
            <person name="Weinmaier T."/>
            <person name="Daniel R."/>
            <person name="Schleper C."/>
            <person name="Spieck E."/>
            <person name="Streit W."/>
            <person name="Wagner M."/>
        </authorList>
    </citation>
    <scope>NUCLEOTIDE SEQUENCE [LARGE SCALE GENOMIC DNA]</scope>
    <source>
        <strain evidence="13">Ga9.2</strain>
    </source>
</reference>
<dbReference type="PANTHER" id="PTHR42908:SF3">
    <property type="entry name" value="ELONGATION FACTOR-LIKE GTPASE 1"/>
    <property type="match status" value="1"/>
</dbReference>
<dbReference type="SMART" id="SM00889">
    <property type="entry name" value="EFG_IV"/>
    <property type="match status" value="1"/>
</dbReference>
<dbReference type="InterPro" id="IPR020568">
    <property type="entry name" value="Ribosomal_Su5_D2-typ_SF"/>
</dbReference>
<dbReference type="RefSeq" id="WP_015020168.1">
    <property type="nucleotide sequence ID" value="NC_018719.1"/>
</dbReference>
<evidence type="ECO:0000313" key="13">
    <source>
        <dbReference type="Proteomes" id="UP000008037"/>
    </source>
</evidence>
<dbReference type="Gene3D" id="2.40.30.10">
    <property type="entry name" value="Translation factors"/>
    <property type="match status" value="1"/>
</dbReference>
<evidence type="ECO:0000256" key="6">
    <source>
        <dbReference type="ARBA" id="ARBA00022768"/>
    </source>
</evidence>
<feature type="modified residue" description="Diphthamide" evidence="10">
    <location>
        <position position="598"/>
    </location>
</feature>
<dbReference type="CDD" id="cd01514">
    <property type="entry name" value="Elongation_Factor_C"/>
    <property type="match status" value="1"/>
</dbReference>
<dbReference type="AlphaFoldDB" id="K0IK76"/>
<dbReference type="CDD" id="cd16261">
    <property type="entry name" value="EF2_snRNP_III"/>
    <property type="match status" value="1"/>
</dbReference>
<evidence type="ECO:0000256" key="8">
    <source>
        <dbReference type="ARBA" id="ARBA00023134"/>
    </source>
</evidence>
<evidence type="ECO:0000256" key="5">
    <source>
        <dbReference type="ARBA" id="ARBA00022741"/>
    </source>
</evidence>
<keyword evidence="6 10" id="KW-0251">Elongation factor</keyword>
<dbReference type="InterPro" id="IPR004543">
    <property type="entry name" value="Transl_elong_EFG/EF2_arc"/>
</dbReference>
<dbReference type="HOGENOM" id="CLU_002794_11_1_2"/>
<comment type="similarity">
    <text evidence="2 10">Belongs to the TRAFAC class translation factor GTPase superfamily. Classic translation factor GTPase family. EF-G/EF-2 subfamily.</text>
</comment>
<keyword evidence="13" id="KW-1185">Reference proteome</keyword>
<evidence type="ECO:0000256" key="10">
    <source>
        <dbReference type="HAMAP-Rule" id="MF_00054"/>
    </source>
</evidence>
<keyword evidence="4 10" id="KW-0963">Cytoplasm</keyword>
<dbReference type="InterPro" id="IPR035647">
    <property type="entry name" value="EFG_III/V"/>
</dbReference>
<dbReference type="FunFam" id="3.30.230.10:FF:000009">
    <property type="entry name" value="116 kDa U5 small nuclear ribonucleoprotein component"/>
    <property type="match status" value="1"/>
</dbReference>
<dbReference type="InterPro" id="IPR004161">
    <property type="entry name" value="EFTu-like_2"/>
</dbReference>
<dbReference type="GO" id="GO:0005829">
    <property type="term" value="C:cytosol"/>
    <property type="evidence" value="ECO:0007669"/>
    <property type="project" value="TreeGrafter"/>
</dbReference>
<dbReference type="SUPFAM" id="SSF52540">
    <property type="entry name" value="P-loop containing nucleoside triphosphate hydrolases"/>
    <property type="match status" value="1"/>
</dbReference>
<dbReference type="Pfam" id="PF14492">
    <property type="entry name" value="EFG_III"/>
    <property type="match status" value="1"/>
</dbReference>
<dbReference type="PRINTS" id="PR00315">
    <property type="entry name" value="ELONGATNFCT"/>
</dbReference>
<dbReference type="CDD" id="cd16268">
    <property type="entry name" value="EF2_II"/>
    <property type="match status" value="1"/>
</dbReference>
<dbReference type="Proteomes" id="UP000008037">
    <property type="component" value="Chromosome"/>
</dbReference>
<feature type="domain" description="Tr-type G" evidence="11">
    <location>
        <begin position="18"/>
        <end position="235"/>
    </location>
</feature>
<keyword evidence="5 10" id="KW-0547">Nucleotide-binding</keyword>
<proteinExistence type="inferred from homology"/>
<dbReference type="SUPFAM" id="SSF54980">
    <property type="entry name" value="EF-G C-terminal domain-like"/>
    <property type="match status" value="2"/>
</dbReference>
<dbReference type="NCBIfam" id="TIGR00231">
    <property type="entry name" value="small_GTP"/>
    <property type="match status" value="1"/>
</dbReference>
<dbReference type="Gene3D" id="3.40.50.300">
    <property type="entry name" value="P-loop containing nucleotide triphosphate hydrolases"/>
    <property type="match status" value="1"/>
</dbReference>